<feature type="signal peptide" evidence="3">
    <location>
        <begin position="1"/>
        <end position="21"/>
    </location>
</feature>
<dbReference type="InterPro" id="IPR017850">
    <property type="entry name" value="Alkaline_phosphatase_core_sf"/>
</dbReference>
<name>A0A6C2UFR9_9BACT</name>
<gene>
    <name evidence="5" type="primary">atsA_79</name>
    <name evidence="5" type="ORF">SCARR_00776</name>
</gene>
<dbReference type="EMBL" id="CAAHFH010000001">
    <property type="protein sequence ID" value="VGO18723.1"/>
    <property type="molecule type" value="Genomic_DNA"/>
</dbReference>
<dbReference type="InterPro" id="IPR000917">
    <property type="entry name" value="Sulfatase_N"/>
</dbReference>
<evidence type="ECO:0000256" key="3">
    <source>
        <dbReference type="SAM" id="SignalP"/>
    </source>
</evidence>
<dbReference type="PANTHER" id="PTHR42693">
    <property type="entry name" value="ARYLSULFATASE FAMILY MEMBER"/>
    <property type="match status" value="1"/>
</dbReference>
<accession>A0A6C2UFR9</accession>
<proteinExistence type="inferred from homology"/>
<reference evidence="5 6" key="1">
    <citation type="submission" date="2019-04" db="EMBL/GenBank/DDBJ databases">
        <authorList>
            <person name="Van Vliet M D."/>
        </authorList>
    </citation>
    <scope>NUCLEOTIDE SEQUENCE [LARGE SCALE GENOMIC DNA]</scope>
    <source>
        <strain evidence="5 6">F21</strain>
    </source>
</reference>
<organism evidence="5 6">
    <name type="scientific">Pontiella sulfatireligans</name>
    <dbReference type="NCBI Taxonomy" id="2750658"/>
    <lineage>
        <taxon>Bacteria</taxon>
        <taxon>Pseudomonadati</taxon>
        <taxon>Kiritimatiellota</taxon>
        <taxon>Kiritimatiellia</taxon>
        <taxon>Kiritimatiellales</taxon>
        <taxon>Pontiellaceae</taxon>
        <taxon>Pontiella</taxon>
    </lineage>
</organism>
<evidence type="ECO:0000256" key="1">
    <source>
        <dbReference type="ARBA" id="ARBA00008779"/>
    </source>
</evidence>
<dbReference type="AlphaFoldDB" id="A0A6C2UFR9"/>
<dbReference type="Proteomes" id="UP000346198">
    <property type="component" value="Unassembled WGS sequence"/>
</dbReference>
<dbReference type="Gene3D" id="3.40.720.10">
    <property type="entry name" value="Alkaline Phosphatase, subunit A"/>
    <property type="match status" value="2"/>
</dbReference>
<protein>
    <submittedName>
        <fullName evidence="5">Arylsulfatase</fullName>
    </submittedName>
</protein>
<dbReference type="RefSeq" id="WP_168432977.1">
    <property type="nucleotide sequence ID" value="NZ_CAAHFH010000001.1"/>
</dbReference>
<dbReference type="PANTHER" id="PTHR42693:SF53">
    <property type="entry name" value="ENDO-4-O-SULFATASE"/>
    <property type="match status" value="1"/>
</dbReference>
<dbReference type="GO" id="GO:0004065">
    <property type="term" value="F:arylsulfatase activity"/>
    <property type="evidence" value="ECO:0007669"/>
    <property type="project" value="TreeGrafter"/>
</dbReference>
<evidence type="ECO:0000256" key="2">
    <source>
        <dbReference type="ARBA" id="ARBA00022801"/>
    </source>
</evidence>
<keyword evidence="3" id="KW-0732">Signal</keyword>
<dbReference type="InterPro" id="IPR050738">
    <property type="entry name" value="Sulfatase"/>
</dbReference>
<dbReference type="SUPFAM" id="SSF53649">
    <property type="entry name" value="Alkaline phosphatase-like"/>
    <property type="match status" value="1"/>
</dbReference>
<sequence length="721" mass="78751">MNIKIRSLLVGLMLTTAFAYAAPRPNIVYFFADDMGWGTIRANQKIAAAKGVDTTEIQKLIMPNIDSLSDRGLNFSHAYGNPVCSPSRACQQTGFHQGHTWADWNDKGPHKAMRTQDPTLGKLLAATGYRNGMYGKWGYGGSLDPLNPVIVNPQTLPIAHGYHDCVVELHHVRAHTFLQPSLWYSHVAPDGTVELDTTLRMNKEVYPEEDLYADNFYAAGAIDFIRAEANGPSPFFVQLSFQIPHAPFDEIETVPGWFDAYAETDTAAWSREVKQYAAMITLMDTRIGEVIATLRDPNGDGNESDSVLENTLLIFSSDNGGSGNESVRFFNGNGHLNGYKGAVTEGGIRDPLVFCWDGVIPPGTTTDHKTCITDILPTFCELAGVAAPVGVDGTSIAPLLTGKGEARKRPVFCYEGYGKNTWRWSLVRDDMKLGKEQKTGKLHLYNLSMDESEQNNLAENPEYEEIMKELLAIALDENLEADKLYANVFPTWIGGNGADVNAADSWKETGKWDFDIKWPQSKTPDESWNARVVNAKNKKQTAHLDTSIKTLGFEVAGNSSSKALMELTLKPGITLTGRNEIRLAPFSSLKLNGSTLSSVRWIDVFEQATLQGTGRINSSLYNAGLIQAKGMVVSGDYNQSAVGTLEVEVGNKAPLTVNGKAVLNGILKCTTPSGKGTPFKVLSAASINGSFTNPNGLLRSGGQTFRIQYKADKVILEKIEG</sequence>
<evidence type="ECO:0000313" key="5">
    <source>
        <dbReference type="EMBL" id="VGO18723.1"/>
    </source>
</evidence>
<keyword evidence="2" id="KW-0378">Hydrolase</keyword>
<dbReference type="Pfam" id="PF00884">
    <property type="entry name" value="Sulfatase"/>
    <property type="match status" value="1"/>
</dbReference>
<keyword evidence="6" id="KW-1185">Reference proteome</keyword>
<evidence type="ECO:0000313" key="6">
    <source>
        <dbReference type="Proteomes" id="UP000346198"/>
    </source>
</evidence>
<evidence type="ECO:0000259" key="4">
    <source>
        <dbReference type="Pfam" id="PF00884"/>
    </source>
</evidence>
<feature type="domain" description="Sulfatase N-terminal" evidence="4">
    <location>
        <begin position="25"/>
        <end position="385"/>
    </location>
</feature>
<feature type="chain" id="PRO_5028959581" evidence="3">
    <location>
        <begin position="22"/>
        <end position="721"/>
    </location>
</feature>
<comment type="similarity">
    <text evidence="1">Belongs to the sulfatase family.</text>
</comment>